<evidence type="ECO:0008006" key="3">
    <source>
        <dbReference type="Google" id="ProtNLM"/>
    </source>
</evidence>
<evidence type="ECO:0000313" key="1">
    <source>
        <dbReference type="EMBL" id="ORX97804.1"/>
    </source>
</evidence>
<reference evidence="1 2" key="1">
    <citation type="submission" date="2016-07" db="EMBL/GenBank/DDBJ databases">
        <title>Pervasive Adenine N6-methylation of Active Genes in Fungi.</title>
        <authorList>
            <consortium name="DOE Joint Genome Institute"/>
            <person name="Mondo S.J."/>
            <person name="Dannebaum R.O."/>
            <person name="Kuo R.C."/>
            <person name="Labutti K."/>
            <person name="Haridas S."/>
            <person name="Kuo A."/>
            <person name="Salamov A."/>
            <person name="Ahrendt S.R."/>
            <person name="Lipzen A."/>
            <person name="Sullivan W."/>
            <person name="Andreopoulos W.B."/>
            <person name="Clum A."/>
            <person name="Lindquist E."/>
            <person name="Daum C."/>
            <person name="Ramamoorthy G.K."/>
            <person name="Gryganskyi A."/>
            <person name="Culley D."/>
            <person name="Magnuson J.K."/>
            <person name="James T.Y."/>
            <person name="O'Malley M.A."/>
            <person name="Stajich J.E."/>
            <person name="Spatafora J.W."/>
            <person name="Visel A."/>
            <person name="Grigoriev I.V."/>
        </authorList>
    </citation>
    <scope>NUCLEOTIDE SEQUENCE [LARGE SCALE GENOMIC DNA]</scope>
    <source>
        <strain evidence="1 2">CBS 115471</strain>
    </source>
</reference>
<protein>
    <recommendedName>
        <fullName evidence="3">Tc1-like transposase DDE domain-containing protein</fullName>
    </recommendedName>
</protein>
<comment type="caution">
    <text evidence="1">The sequence shown here is derived from an EMBL/GenBank/DDBJ whole genome shotgun (WGS) entry which is preliminary data.</text>
</comment>
<dbReference type="Proteomes" id="UP000193144">
    <property type="component" value="Unassembled WGS sequence"/>
</dbReference>
<accession>A0A1Y1YJN1</accession>
<dbReference type="AlphaFoldDB" id="A0A1Y1YJN1"/>
<dbReference type="EMBL" id="MCFA01000227">
    <property type="protein sequence ID" value="ORX97804.1"/>
    <property type="molecule type" value="Genomic_DNA"/>
</dbReference>
<dbReference type="OrthoDB" id="3687914at2759"/>
<dbReference type="Gene3D" id="3.30.420.10">
    <property type="entry name" value="Ribonuclease H-like superfamily/Ribonuclease H"/>
    <property type="match status" value="1"/>
</dbReference>
<organism evidence="1 2">
    <name type="scientific">Clohesyomyces aquaticus</name>
    <dbReference type="NCBI Taxonomy" id="1231657"/>
    <lineage>
        <taxon>Eukaryota</taxon>
        <taxon>Fungi</taxon>
        <taxon>Dikarya</taxon>
        <taxon>Ascomycota</taxon>
        <taxon>Pezizomycotina</taxon>
        <taxon>Dothideomycetes</taxon>
        <taxon>Pleosporomycetidae</taxon>
        <taxon>Pleosporales</taxon>
        <taxon>Lindgomycetaceae</taxon>
        <taxon>Clohesyomyces</taxon>
    </lineage>
</organism>
<keyword evidence="2" id="KW-1185">Reference proteome</keyword>
<evidence type="ECO:0000313" key="2">
    <source>
        <dbReference type="Proteomes" id="UP000193144"/>
    </source>
</evidence>
<dbReference type="GO" id="GO:0003676">
    <property type="term" value="F:nucleic acid binding"/>
    <property type="evidence" value="ECO:0007669"/>
    <property type="project" value="InterPro"/>
</dbReference>
<proteinExistence type="predicted"/>
<name>A0A1Y1YJN1_9PLEO</name>
<gene>
    <name evidence="1" type="ORF">BCR34DRAFT_160090</name>
</gene>
<dbReference type="InterPro" id="IPR036397">
    <property type="entry name" value="RNaseH_sf"/>
</dbReference>
<dbReference type="STRING" id="1231657.A0A1Y1YJN1"/>
<sequence length="112" mass="13489">MDCEQPLPSGRPRRLCWPEWEFKIERAIRGEKGKGGIDWLRYRELILKPLLYPWADEIARTTGRIVYIIEDNASPHVKAKRFSINERRRYNGRVRVVRWLPYSPNLNRIERV</sequence>